<dbReference type="EMBL" id="FQWD01000002">
    <property type="protein sequence ID" value="SHG09560.1"/>
    <property type="molecule type" value="Genomic_DNA"/>
</dbReference>
<dbReference type="Pfam" id="PF00534">
    <property type="entry name" value="Glycos_transf_1"/>
    <property type="match status" value="1"/>
</dbReference>
<dbReference type="SUPFAM" id="SSF53756">
    <property type="entry name" value="UDP-Glycosyltransferase/glycogen phosphorylase"/>
    <property type="match status" value="1"/>
</dbReference>
<dbReference type="InterPro" id="IPR050194">
    <property type="entry name" value="Glycosyltransferase_grp1"/>
</dbReference>
<gene>
    <name evidence="2" type="ORF">SAMN05216361_1259</name>
</gene>
<keyword evidence="3" id="KW-1185">Reference proteome</keyword>
<sequence>MTVAVLVASNNQVSETFVRRHIDMLGENCIVIHGGSTPFRMDGFEPSITHKLAYRAKKVLGIANDYYDYTLAHLLKSQNVTCCFAEFGPIGVGAMNACEKLGIDLIVHFHGYDAFKYDVIDHYKDKYARLFTFAKSVISVSTSMTEQLVSLGCNPDKIKYLPCLPYNGFSNHQYQNSGQHLLTVGRFVEKKAPWLTLLAFQKVLQQCPDASLTMVGDGPLLPVCKSLCDDLAIPNVRFLGAKSHDDVATLMQEATIYVQHSVVSSDGDREGTPVSVSEAMLGGLPVVSTRHQGIADLIQDGETGFVVDEHDTSAMAAKIVTLLNDEALRLTLSVAAKQSIEALKQMIGEEAYFASLRQQHA</sequence>
<organism evidence="2 3">
    <name type="scientific">Marisediminitalea aggregata</name>
    <dbReference type="NCBI Taxonomy" id="634436"/>
    <lineage>
        <taxon>Bacteria</taxon>
        <taxon>Pseudomonadati</taxon>
        <taxon>Pseudomonadota</taxon>
        <taxon>Gammaproteobacteria</taxon>
        <taxon>Alteromonadales</taxon>
        <taxon>Alteromonadaceae</taxon>
        <taxon>Marisediminitalea</taxon>
    </lineage>
</organism>
<dbReference type="OrthoDB" id="6395634at2"/>
<evidence type="ECO:0000259" key="1">
    <source>
        <dbReference type="Pfam" id="PF00534"/>
    </source>
</evidence>
<dbReference type="STRING" id="634436.SAMN05216361_1259"/>
<accession>A0A1M5H0S5</accession>
<dbReference type="RefSeq" id="WP_073319532.1">
    <property type="nucleotide sequence ID" value="NZ_FQWD01000002.1"/>
</dbReference>
<dbReference type="Proteomes" id="UP000184520">
    <property type="component" value="Unassembled WGS sequence"/>
</dbReference>
<proteinExistence type="predicted"/>
<evidence type="ECO:0000313" key="2">
    <source>
        <dbReference type="EMBL" id="SHG09560.1"/>
    </source>
</evidence>
<name>A0A1M5H0S5_9ALTE</name>
<keyword evidence="2" id="KW-0808">Transferase</keyword>
<dbReference type="Gene3D" id="3.40.50.2000">
    <property type="entry name" value="Glycogen Phosphorylase B"/>
    <property type="match status" value="2"/>
</dbReference>
<feature type="domain" description="Glycosyl transferase family 1" evidence="1">
    <location>
        <begin position="180"/>
        <end position="338"/>
    </location>
</feature>
<protein>
    <submittedName>
        <fullName evidence="2">Glycosyltransferase involved in cell wall bisynthesis</fullName>
    </submittedName>
</protein>
<dbReference type="PANTHER" id="PTHR45947">
    <property type="entry name" value="SULFOQUINOVOSYL TRANSFERASE SQD2"/>
    <property type="match status" value="1"/>
</dbReference>
<dbReference type="InterPro" id="IPR001296">
    <property type="entry name" value="Glyco_trans_1"/>
</dbReference>
<dbReference type="AlphaFoldDB" id="A0A1M5H0S5"/>
<evidence type="ECO:0000313" key="3">
    <source>
        <dbReference type="Proteomes" id="UP000184520"/>
    </source>
</evidence>
<reference evidence="3" key="1">
    <citation type="submission" date="2016-11" db="EMBL/GenBank/DDBJ databases">
        <authorList>
            <person name="Varghese N."/>
            <person name="Submissions S."/>
        </authorList>
    </citation>
    <scope>NUCLEOTIDE SEQUENCE [LARGE SCALE GENOMIC DNA]</scope>
    <source>
        <strain evidence="3">CGMCC 1.8995</strain>
    </source>
</reference>
<dbReference type="GO" id="GO:0016757">
    <property type="term" value="F:glycosyltransferase activity"/>
    <property type="evidence" value="ECO:0007669"/>
    <property type="project" value="InterPro"/>
</dbReference>
<dbReference type="PANTHER" id="PTHR45947:SF3">
    <property type="entry name" value="SULFOQUINOVOSYL TRANSFERASE SQD2"/>
    <property type="match status" value="1"/>
</dbReference>